<feature type="compositionally biased region" description="Basic and acidic residues" evidence="1">
    <location>
        <begin position="511"/>
        <end position="523"/>
    </location>
</feature>
<feature type="compositionally biased region" description="Basic and acidic residues" evidence="1">
    <location>
        <begin position="348"/>
        <end position="384"/>
    </location>
</feature>
<keyword evidence="3" id="KW-1185">Reference proteome</keyword>
<feature type="compositionally biased region" description="Basic and acidic residues" evidence="1">
    <location>
        <begin position="870"/>
        <end position="882"/>
    </location>
</feature>
<feature type="compositionally biased region" description="Basic residues" evidence="1">
    <location>
        <begin position="1145"/>
        <end position="1154"/>
    </location>
</feature>
<feature type="region of interest" description="Disordered" evidence="1">
    <location>
        <begin position="936"/>
        <end position="1191"/>
    </location>
</feature>
<feature type="region of interest" description="Disordered" evidence="1">
    <location>
        <begin position="1"/>
        <end position="200"/>
    </location>
</feature>
<feature type="compositionally biased region" description="Basic and acidic residues" evidence="1">
    <location>
        <begin position="1105"/>
        <end position="1141"/>
    </location>
</feature>
<feature type="compositionally biased region" description="Basic and acidic residues" evidence="1">
    <location>
        <begin position="1155"/>
        <end position="1168"/>
    </location>
</feature>
<feature type="compositionally biased region" description="Low complexity" evidence="1">
    <location>
        <begin position="245"/>
        <end position="259"/>
    </location>
</feature>
<feature type="region of interest" description="Disordered" evidence="1">
    <location>
        <begin position="313"/>
        <end position="588"/>
    </location>
</feature>
<protein>
    <submittedName>
        <fullName evidence="2">Uncharacterized protein</fullName>
    </submittedName>
</protein>
<dbReference type="Proteomes" id="UP001153069">
    <property type="component" value="Unassembled WGS sequence"/>
</dbReference>
<evidence type="ECO:0000313" key="3">
    <source>
        <dbReference type="Proteomes" id="UP001153069"/>
    </source>
</evidence>
<dbReference type="EMBL" id="CAICTM010000899">
    <property type="protein sequence ID" value="CAB9518045.1"/>
    <property type="molecule type" value="Genomic_DNA"/>
</dbReference>
<feature type="compositionally biased region" description="Low complexity" evidence="1">
    <location>
        <begin position="574"/>
        <end position="587"/>
    </location>
</feature>
<sequence length="1191" mass="130175">MADDGGTPNNNNVKKKKTKRGSTRNKEGMSSSGRVSSSRRGRDSTTEGVEEQRQRSQSNDKKPRRDSRRSSGIGMGASGKHHDGANKSPARIRKSKASADPGTAAPQQHHSSRGERTQPNKNERSRSRSPTRSPSKTEKGGAPRLPHRTVSGCSELQATLDAARNKPKDNFEEASLGDFQKYSQQQKDKRSTGLAGSTLSKNMIPEASLGSFTAFHKNYQQEALLGLHDDDEDPVAPYGGKNKKQTPPQLLQQQTQQQQHEQSASLGNLMNPMKQYGGGAVKPSTAGVEASLGSFTAFHKNYEQEQLLGLHNSNMSAAIPPPSQAATAKESGSVIPEESMGDFVQAASKEKALSQKTETPDRHGRSSKPKKGERDSDAKEKEFDPATMPSSRIKYLGKRGGVGYKIMVDTPGGHSPEPMKIVVAIEYEDDDDDGESDDSDDSEHDDENENPVETSAAESVTSWHRQSSKKPGQDSKLMDSGQVPIAPTIQDSTATKDKAPTHHRKKRHPRKTSEDGTKQKPTKEDEEEENHSEEDDDDDDQVAPLAASLSRWSNPPSSGGPALNQPEREKSGHSRSTSTNSTMSSVTLESVLERGAVAIQSDACPSNANALQRQPAGKPRVRRASGAGSLRRPSVAPHNLGTKRGLLLRQQSEASMMSTGTTKSNDSSWQGNNDMPEDYQASFMQLNLMDLEKTQIQTNESVQQTQLPDELKSGVELIGRSNHNQQGDSPKMELESIPEGRDPTVAASELLGMKTMLKHIKRVAPKRSRSFEFDRNMPKEMWNKMFAKSQKGALPGSQYVDDDDSIELEEEEEKVESTKNEEADTAAQQKDDKGVGGETGDGTSTSVTAGLFNTIKRVTSLGPTVQYGPSDKEKTAPAKEKSIWSSAMKKVLPTMNSTEDEIDPSQLENDKDAIDVSEKSLELEGILQELDQSLAINDVDLAPEPPTLTPPAHRRRSEDRGDGSARGPRTGTHLGNEAPKKGGTARTRAARAQQVHNRSLRDTLDFLSAEQDDDELPQLDAIKEEDPKQRKPRVRARRKPPNRTKSDDSGMGRAAPSRAKSSDASGRGLMARTRSNESSPGRPVRESVKKLHSSFSGVDPSDLPGRSREKKEAPPRTKSRDGPGHHHKDNSVRTGRADKGLRGSAGRKQRPVRKKSTEEPQEKAESSGHYRGVRIPKNATENEVRELLDYH</sequence>
<accession>A0A9N8EGH3</accession>
<feature type="compositionally biased region" description="Acidic residues" evidence="1">
    <location>
        <begin position="800"/>
        <end position="814"/>
    </location>
</feature>
<dbReference type="AlphaFoldDB" id="A0A9N8EGH3"/>
<evidence type="ECO:0000313" key="2">
    <source>
        <dbReference type="EMBL" id="CAB9518045.1"/>
    </source>
</evidence>
<feature type="compositionally biased region" description="Basic and acidic residues" evidence="1">
    <location>
        <begin position="40"/>
        <end position="63"/>
    </location>
</feature>
<dbReference type="PANTHER" id="PTHR35711:SF1">
    <property type="entry name" value="ECTODERMAL, ISOFORM F"/>
    <property type="match status" value="1"/>
</dbReference>
<feature type="compositionally biased region" description="Basic residues" evidence="1">
    <location>
        <begin position="1030"/>
        <end position="1042"/>
    </location>
</feature>
<organism evidence="2 3">
    <name type="scientific">Seminavis robusta</name>
    <dbReference type="NCBI Taxonomy" id="568900"/>
    <lineage>
        <taxon>Eukaryota</taxon>
        <taxon>Sar</taxon>
        <taxon>Stramenopiles</taxon>
        <taxon>Ochrophyta</taxon>
        <taxon>Bacillariophyta</taxon>
        <taxon>Bacillariophyceae</taxon>
        <taxon>Bacillariophycidae</taxon>
        <taxon>Naviculales</taxon>
        <taxon>Naviculaceae</taxon>
        <taxon>Seminavis</taxon>
    </lineage>
</organism>
<feature type="compositionally biased region" description="Acidic residues" evidence="1">
    <location>
        <begin position="524"/>
        <end position="541"/>
    </location>
</feature>
<dbReference type="PANTHER" id="PTHR35711">
    <property type="entry name" value="EXPRESSED PROTEIN"/>
    <property type="match status" value="1"/>
</dbReference>
<evidence type="ECO:0000256" key="1">
    <source>
        <dbReference type="SAM" id="MobiDB-lite"/>
    </source>
</evidence>
<feature type="compositionally biased region" description="Basic and acidic residues" evidence="1">
    <location>
        <begin position="1180"/>
        <end position="1191"/>
    </location>
</feature>
<reference evidence="2" key="1">
    <citation type="submission" date="2020-06" db="EMBL/GenBank/DDBJ databases">
        <authorList>
            <consortium name="Plant Systems Biology data submission"/>
        </authorList>
    </citation>
    <scope>NUCLEOTIDE SEQUENCE</scope>
    <source>
        <strain evidence="2">D6</strain>
    </source>
</reference>
<feature type="region of interest" description="Disordered" evidence="1">
    <location>
        <begin position="224"/>
        <end position="286"/>
    </location>
</feature>
<feature type="region of interest" description="Disordered" evidence="1">
    <location>
        <begin position="791"/>
        <end position="847"/>
    </location>
</feature>
<proteinExistence type="predicted"/>
<feature type="compositionally biased region" description="Polar residues" evidence="1">
    <location>
        <begin position="603"/>
        <end position="612"/>
    </location>
</feature>
<comment type="caution">
    <text evidence="2">The sequence shown here is derived from an EMBL/GenBank/DDBJ whole genome shotgun (WGS) entry which is preliminary data.</text>
</comment>
<feature type="region of interest" description="Disordered" evidence="1">
    <location>
        <begin position="862"/>
        <end position="882"/>
    </location>
</feature>
<feature type="compositionally biased region" description="Polar residues" evidence="1">
    <location>
        <begin position="451"/>
        <end position="465"/>
    </location>
</feature>
<name>A0A9N8EGH3_9STRA</name>
<feature type="compositionally biased region" description="Basic residues" evidence="1">
    <location>
        <begin position="501"/>
        <end position="510"/>
    </location>
</feature>
<gene>
    <name evidence="2" type="ORF">SEMRO_901_G218090.1</name>
</gene>
<feature type="compositionally biased region" description="Basic residues" evidence="1">
    <location>
        <begin position="13"/>
        <end position="23"/>
    </location>
</feature>
<feature type="compositionally biased region" description="Low complexity" evidence="1">
    <location>
        <begin position="1"/>
        <end position="12"/>
    </location>
</feature>
<feature type="compositionally biased region" description="Basic and acidic residues" evidence="1">
    <location>
        <begin position="112"/>
        <end position="126"/>
    </location>
</feature>
<feature type="compositionally biased region" description="Acidic residues" evidence="1">
    <location>
        <begin position="426"/>
        <end position="450"/>
    </location>
</feature>
<feature type="region of interest" description="Disordered" evidence="1">
    <location>
        <begin position="601"/>
        <end position="645"/>
    </location>
</feature>